<dbReference type="Proteomes" id="UP000824107">
    <property type="component" value="Unassembled WGS sequence"/>
</dbReference>
<proteinExistence type="predicted"/>
<sequence length="372" mass="42615">MKRLQAYLISFLRRYALMLSTGLLTAVIGITVIWISLERAQLIAAIKQELLDIENSLLAAGYDVAYEELGFNHFSPWQVMRIKDLKIYSLDGADYKEWKCDEFAVSADVFDIRKIRFHFSRNQTIQKGTQTWEMEVPQAFAEMTISPENRFQDFNLRIADLTVKKLLTIRQINFAAQRMAPKQVNANGPFIETHLDVHDLTIADYTGWPMNKEVEYFYLNGNVIGTIERQPIFSESLYDWIEKDGHIEVKKMILNWQPLVMVAKGDLYFNENLAPNLTLNTSSLALVDTLDKMNANGWLEDKGVFVARILLNNKSFKKNQSDKYFTVTTPLKINDKQILIENIPVKTLDGSVRGKEKVPSSADSGTPENQTN</sequence>
<accession>A0A9D1M5G5</accession>
<reference evidence="3" key="2">
    <citation type="journal article" date="2021" name="PeerJ">
        <title>Extensive microbial diversity within the chicken gut microbiome revealed by metagenomics and culture.</title>
        <authorList>
            <person name="Gilroy R."/>
            <person name="Ravi A."/>
            <person name="Getino M."/>
            <person name="Pursley I."/>
            <person name="Horton D.L."/>
            <person name="Alikhan N.F."/>
            <person name="Baker D."/>
            <person name="Gharbi K."/>
            <person name="Hall N."/>
            <person name="Watson M."/>
            <person name="Adriaenssens E.M."/>
            <person name="Foster-Nyarko E."/>
            <person name="Jarju S."/>
            <person name="Secka A."/>
            <person name="Antonio M."/>
            <person name="Oren A."/>
            <person name="Chaudhuri R.R."/>
            <person name="La Ragione R."/>
            <person name="Hildebrand F."/>
            <person name="Pallen M.J."/>
        </authorList>
    </citation>
    <scope>NUCLEOTIDE SEQUENCE</scope>
    <source>
        <strain evidence="3">ChiW3-316</strain>
    </source>
</reference>
<name>A0A9D1M5G5_9PROT</name>
<feature type="compositionally biased region" description="Polar residues" evidence="1">
    <location>
        <begin position="361"/>
        <end position="372"/>
    </location>
</feature>
<protein>
    <submittedName>
        <fullName evidence="3">DUF2125 domain-containing protein</fullName>
    </submittedName>
</protein>
<dbReference type="AlphaFoldDB" id="A0A9D1M5G5"/>
<keyword evidence="2" id="KW-0472">Membrane</keyword>
<comment type="caution">
    <text evidence="3">The sequence shown here is derived from an EMBL/GenBank/DDBJ whole genome shotgun (WGS) entry which is preliminary data.</text>
</comment>
<feature type="region of interest" description="Disordered" evidence="1">
    <location>
        <begin position="351"/>
        <end position="372"/>
    </location>
</feature>
<feature type="transmembrane region" description="Helical" evidence="2">
    <location>
        <begin position="12"/>
        <end position="37"/>
    </location>
</feature>
<evidence type="ECO:0000256" key="1">
    <source>
        <dbReference type="SAM" id="MobiDB-lite"/>
    </source>
</evidence>
<dbReference type="InterPro" id="IPR018666">
    <property type="entry name" value="DUF2125"/>
</dbReference>
<evidence type="ECO:0000256" key="2">
    <source>
        <dbReference type="SAM" id="Phobius"/>
    </source>
</evidence>
<keyword evidence="2" id="KW-1133">Transmembrane helix</keyword>
<gene>
    <name evidence="3" type="ORF">IAD20_08060</name>
</gene>
<organism evidence="3 4">
    <name type="scientific">Candidatus Scatocola faecipullorum</name>
    <dbReference type="NCBI Taxonomy" id="2840917"/>
    <lineage>
        <taxon>Bacteria</taxon>
        <taxon>Pseudomonadati</taxon>
        <taxon>Pseudomonadota</taxon>
        <taxon>Alphaproteobacteria</taxon>
        <taxon>Rhodospirillales</taxon>
        <taxon>Rhodospirillaceae</taxon>
        <taxon>Rhodospirillaceae incertae sedis</taxon>
        <taxon>Candidatus Scatocola</taxon>
    </lineage>
</organism>
<evidence type="ECO:0000313" key="3">
    <source>
        <dbReference type="EMBL" id="HIU54015.1"/>
    </source>
</evidence>
<evidence type="ECO:0000313" key="4">
    <source>
        <dbReference type="Proteomes" id="UP000824107"/>
    </source>
</evidence>
<keyword evidence="2" id="KW-0812">Transmembrane</keyword>
<dbReference type="Pfam" id="PF09898">
    <property type="entry name" value="DUF2125"/>
    <property type="match status" value="1"/>
</dbReference>
<reference evidence="3" key="1">
    <citation type="submission" date="2020-10" db="EMBL/GenBank/DDBJ databases">
        <authorList>
            <person name="Gilroy R."/>
        </authorList>
    </citation>
    <scope>NUCLEOTIDE SEQUENCE</scope>
    <source>
        <strain evidence="3">ChiW3-316</strain>
    </source>
</reference>
<dbReference type="EMBL" id="DVNC01000053">
    <property type="protein sequence ID" value="HIU54015.1"/>
    <property type="molecule type" value="Genomic_DNA"/>
</dbReference>